<dbReference type="RefSeq" id="WP_139111303.1">
    <property type="nucleotide sequence ID" value="NZ_CP012688.1"/>
</dbReference>
<dbReference type="SUPFAM" id="SSF52058">
    <property type="entry name" value="L domain-like"/>
    <property type="match status" value="1"/>
</dbReference>
<accession>A0AAE3NGA1</accession>
<name>A0AAE3NGA1_RALSL</name>
<dbReference type="Proteomes" id="UP001143674">
    <property type="component" value="Unassembled WGS sequence"/>
</dbReference>
<dbReference type="Gene3D" id="3.80.10.10">
    <property type="entry name" value="Ribonuclease Inhibitor"/>
    <property type="match status" value="1"/>
</dbReference>
<dbReference type="InterPro" id="IPR032675">
    <property type="entry name" value="LRR_dom_sf"/>
</dbReference>
<evidence type="ECO:0000313" key="3">
    <source>
        <dbReference type="Proteomes" id="UP001143674"/>
    </source>
</evidence>
<feature type="region of interest" description="Disordered" evidence="1">
    <location>
        <begin position="15"/>
        <end position="41"/>
    </location>
</feature>
<gene>
    <name evidence="2" type="ORF">LBW55_02305</name>
</gene>
<dbReference type="EMBL" id="JAIVEX010000001">
    <property type="protein sequence ID" value="MDB0520444.1"/>
    <property type="molecule type" value="Genomic_DNA"/>
</dbReference>
<reference evidence="2" key="1">
    <citation type="submission" date="2021-09" db="EMBL/GenBank/DDBJ databases">
        <title>Genomic analysis of Ralstonia spp.</title>
        <authorList>
            <person name="Aburjaile F."/>
            <person name="Ariute J.C."/>
            <person name="Pais A.K.L."/>
            <person name="Albuquerque G.M.R."/>
            <person name="Silva A.M.F."/>
            <person name="Brenig B."/>
            <person name="Azevedo V."/>
            <person name="Matiuzzi M."/>
            <person name="Ramos R."/>
            <person name="Goes-Neto A."/>
            <person name="Soares S."/>
            <person name="Iseppon A.M.B."/>
            <person name="Souza E."/>
            <person name="Gama M."/>
        </authorList>
    </citation>
    <scope>NUCLEOTIDE SEQUENCE</scope>
    <source>
        <strain evidence="2">B4</strain>
    </source>
</reference>
<evidence type="ECO:0000313" key="2">
    <source>
        <dbReference type="EMBL" id="MDB0520444.1"/>
    </source>
</evidence>
<comment type="caution">
    <text evidence="2">The sequence shown here is derived from an EMBL/GenBank/DDBJ whole genome shotgun (WGS) entry which is preliminary data.</text>
</comment>
<proteinExistence type="predicted"/>
<evidence type="ECO:0000256" key="1">
    <source>
        <dbReference type="SAM" id="MobiDB-lite"/>
    </source>
</evidence>
<sequence length="310" mass="33228">MSSINVNTRFARSDTAIRGADDNGNLNNPGRTLREMDGLRSSPAGRMPDLWLKGLKRLNNQETSRGASYPYGDRRVPLPSFQSSQNRLSNSVGVALHSPTVPTVALASLGLNELPRDIGPLTQIADLDLSGNELKAFPVNQLLGMASLQNLKLSMESRIGKPMRKSHEALAEQGCRMMFVRQGNASAKVVDIKMASNTVLYTTDLDPCLALSIIHGGKALLMHVDSFSGTGVGRLSVRDVLTRHIKRNVQDTRVMLVGANAQGSAANVRGVLSVLRELGLAQCITMASLGNNHTSAMLHVGNGEGYVGFG</sequence>
<dbReference type="AlphaFoldDB" id="A0AAE3NGA1"/>
<organism evidence="2 3">
    <name type="scientific">Ralstonia solanacearum</name>
    <name type="common">Pseudomonas solanacearum</name>
    <dbReference type="NCBI Taxonomy" id="305"/>
    <lineage>
        <taxon>Bacteria</taxon>
        <taxon>Pseudomonadati</taxon>
        <taxon>Pseudomonadota</taxon>
        <taxon>Betaproteobacteria</taxon>
        <taxon>Burkholderiales</taxon>
        <taxon>Burkholderiaceae</taxon>
        <taxon>Ralstonia</taxon>
        <taxon>Ralstonia solanacearum species complex</taxon>
    </lineage>
</organism>
<protein>
    <submittedName>
        <fullName evidence="2">Uncharacterized protein</fullName>
    </submittedName>
</protein>